<dbReference type="SUPFAM" id="SSF52141">
    <property type="entry name" value="Uracil-DNA glycosylase-like"/>
    <property type="match status" value="1"/>
</dbReference>
<proteinExistence type="predicted"/>
<feature type="domain" description="Uracil-DNA glycosylase-like" evidence="1">
    <location>
        <begin position="24"/>
        <end position="155"/>
    </location>
</feature>
<dbReference type="InterPro" id="IPR036895">
    <property type="entry name" value="Uracil-DNA_glycosylase-like_sf"/>
</dbReference>
<dbReference type="Pfam" id="PF03167">
    <property type="entry name" value="UDG"/>
    <property type="match status" value="1"/>
</dbReference>
<name>A0A8S5L799_9CAUD</name>
<sequence length="184" mass="21081">MCNTCERCYLSIANRRVPGGGVGLTPTGRPTIIFVGDTPTITDYKTQTLFNGRSTKIISQFIDDYSLTAWTIKSTLIRCVCAEPNEYYADTCYPNLIADIQKYNPVIIVAIGQFVYQFLKEEKYLSMARVVNKPTRFNNAILIPIYSPAYIMRNKCYSEYVTSFTLISNIFAELCKEYRWFVSD</sequence>
<dbReference type="InterPro" id="IPR005122">
    <property type="entry name" value="Uracil-DNA_glycosylase-like"/>
</dbReference>
<dbReference type="Gene3D" id="3.40.470.10">
    <property type="entry name" value="Uracil-DNA glycosylase-like domain"/>
    <property type="match status" value="1"/>
</dbReference>
<dbReference type="EMBL" id="BK014649">
    <property type="protein sequence ID" value="DAD65765.1"/>
    <property type="molecule type" value="Genomic_DNA"/>
</dbReference>
<accession>A0A8S5L799</accession>
<protein>
    <submittedName>
        <fullName evidence="2">UDG-like 2 protein</fullName>
    </submittedName>
</protein>
<reference evidence="2" key="1">
    <citation type="journal article" date="2021" name="Proc. Natl. Acad. Sci. U.S.A.">
        <title>A Catalog of Tens of Thousands of Viruses from Human Metagenomes Reveals Hidden Associations with Chronic Diseases.</title>
        <authorList>
            <person name="Tisza M.J."/>
            <person name="Buck C.B."/>
        </authorList>
    </citation>
    <scope>NUCLEOTIDE SEQUENCE</scope>
    <source>
        <strain evidence="2">Ctt4r3</strain>
    </source>
</reference>
<organism evidence="2">
    <name type="scientific">CrAss-like virus sp. ctt4r3</name>
    <dbReference type="NCBI Taxonomy" id="2823619"/>
    <lineage>
        <taxon>Viruses</taxon>
        <taxon>Duplodnaviria</taxon>
        <taxon>Heunggongvirae</taxon>
        <taxon>Uroviricota</taxon>
        <taxon>Caudoviricetes</taxon>
        <taxon>Crassvirales</taxon>
    </lineage>
</organism>
<evidence type="ECO:0000259" key="1">
    <source>
        <dbReference type="Pfam" id="PF03167"/>
    </source>
</evidence>
<evidence type="ECO:0000313" key="2">
    <source>
        <dbReference type="EMBL" id="DAD65765.1"/>
    </source>
</evidence>